<organism evidence="1">
    <name type="scientific">marine sediment metagenome</name>
    <dbReference type="NCBI Taxonomy" id="412755"/>
    <lineage>
        <taxon>unclassified sequences</taxon>
        <taxon>metagenomes</taxon>
        <taxon>ecological metagenomes</taxon>
    </lineage>
</organism>
<proteinExistence type="predicted"/>
<name>A0A0F9B1I2_9ZZZZ</name>
<comment type="caution">
    <text evidence="1">The sequence shown here is derived from an EMBL/GenBank/DDBJ whole genome shotgun (WGS) entry which is preliminary data.</text>
</comment>
<accession>A0A0F9B1I2</accession>
<evidence type="ECO:0000313" key="1">
    <source>
        <dbReference type="EMBL" id="KKK84524.1"/>
    </source>
</evidence>
<gene>
    <name evidence="1" type="ORF">LCGC14_2782460</name>
</gene>
<protein>
    <submittedName>
        <fullName evidence="1">Uncharacterized protein</fullName>
    </submittedName>
</protein>
<reference evidence="1" key="1">
    <citation type="journal article" date="2015" name="Nature">
        <title>Complex archaea that bridge the gap between prokaryotes and eukaryotes.</title>
        <authorList>
            <person name="Spang A."/>
            <person name="Saw J.H."/>
            <person name="Jorgensen S.L."/>
            <person name="Zaremba-Niedzwiedzka K."/>
            <person name="Martijn J."/>
            <person name="Lind A.E."/>
            <person name="van Eijk R."/>
            <person name="Schleper C."/>
            <person name="Guy L."/>
            <person name="Ettema T.J."/>
        </authorList>
    </citation>
    <scope>NUCLEOTIDE SEQUENCE</scope>
</reference>
<dbReference type="AlphaFoldDB" id="A0A0F9B1I2"/>
<dbReference type="EMBL" id="LAZR01051736">
    <property type="protein sequence ID" value="KKK84524.1"/>
    <property type="molecule type" value="Genomic_DNA"/>
</dbReference>
<sequence length="50" mass="6024">MKKHVYRVVFHNEAEEFVEAYNRRAAYNKARALRTGFVRSVNRLIRRDAN</sequence>